<dbReference type="AlphaFoldDB" id="A0A9X9KDQ8"/>
<reference evidence="2" key="1">
    <citation type="submission" date="2022-10" db="EMBL/GenBank/DDBJ databases">
        <title>Complete genome sequence of Agrobacterium salinitolerans CFBP5507.</title>
        <authorList>
            <person name="Tchabashvili S."/>
            <person name="Yen H.-C."/>
            <person name="Haryono M."/>
            <person name="Lin Y.-C."/>
            <person name="Lai E.-M."/>
            <person name="Kuo C.-H."/>
        </authorList>
    </citation>
    <scope>NUCLEOTIDE SEQUENCE</scope>
    <source>
        <strain evidence="2">CFBP5507</strain>
    </source>
</reference>
<dbReference type="EMBL" id="CP109968">
    <property type="protein sequence ID" value="UYZ08580.1"/>
    <property type="molecule type" value="Genomic_DNA"/>
</dbReference>
<dbReference type="Pfam" id="PF00929">
    <property type="entry name" value="RNase_T"/>
    <property type="match status" value="1"/>
</dbReference>
<dbReference type="GO" id="GO:0005829">
    <property type="term" value="C:cytosol"/>
    <property type="evidence" value="ECO:0007669"/>
    <property type="project" value="TreeGrafter"/>
</dbReference>
<dbReference type="InterPro" id="IPR036397">
    <property type="entry name" value="RNaseH_sf"/>
</dbReference>
<gene>
    <name evidence="2" type="ORF">CFBP5507_06145</name>
</gene>
<dbReference type="SUPFAM" id="SSF53098">
    <property type="entry name" value="Ribonuclease H-like"/>
    <property type="match status" value="1"/>
</dbReference>
<keyword evidence="2" id="KW-0269">Exonuclease</keyword>
<dbReference type="PANTHER" id="PTHR30231">
    <property type="entry name" value="DNA POLYMERASE III SUBUNIT EPSILON"/>
    <property type="match status" value="1"/>
</dbReference>
<sequence>MSDLFPSSEPGRIVRVIDYETTGTEDDEFAEVIELGRIDLDLGTEAIGNAWTALAKPKGEIPVETKAVHHITEALVADAEPLVSLWGKFFEGCGENDVLAAHNAKFEKHFHPGNGRAWICTYKCALVIWPDAPRHNNQALRYWLDLDAEPDFDPVLAEPPHRALPDAYVTARILRRLVREKPVNELIKISKYPALLHRINFGTKAKGQLYSEAPADYLDWIAYKSDLNEDVKFTAKYWLKKRGMAR</sequence>
<dbReference type="GO" id="GO:0008408">
    <property type="term" value="F:3'-5' exonuclease activity"/>
    <property type="evidence" value="ECO:0007669"/>
    <property type="project" value="TreeGrafter"/>
</dbReference>
<organism evidence="2 3">
    <name type="scientific">Agrobacterium salinitolerans</name>
    <dbReference type="NCBI Taxonomy" id="1183413"/>
    <lineage>
        <taxon>Bacteria</taxon>
        <taxon>Pseudomonadati</taxon>
        <taxon>Pseudomonadota</taxon>
        <taxon>Alphaproteobacteria</taxon>
        <taxon>Hyphomicrobiales</taxon>
        <taxon>Rhizobiaceae</taxon>
        <taxon>Rhizobium/Agrobacterium group</taxon>
        <taxon>Agrobacterium</taxon>
    </lineage>
</organism>
<dbReference type="Gene3D" id="3.30.420.10">
    <property type="entry name" value="Ribonuclease H-like superfamily/Ribonuclease H"/>
    <property type="match status" value="1"/>
</dbReference>
<dbReference type="RefSeq" id="WP_170985503.1">
    <property type="nucleotide sequence ID" value="NZ_CP109968.1"/>
</dbReference>
<dbReference type="SMART" id="SM00479">
    <property type="entry name" value="EXOIII"/>
    <property type="match status" value="1"/>
</dbReference>
<name>A0A9X9KDQ8_9HYPH</name>
<dbReference type="KEGG" id="asal:CFBP5507_06145"/>
<accession>A0A9X9KDQ8</accession>
<proteinExistence type="predicted"/>
<dbReference type="InterPro" id="IPR013520">
    <property type="entry name" value="Ribonucl_H"/>
</dbReference>
<evidence type="ECO:0000313" key="2">
    <source>
        <dbReference type="EMBL" id="UYZ08580.1"/>
    </source>
</evidence>
<dbReference type="Proteomes" id="UP000298735">
    <property type="component" value="Chromosome Circular"/>
</dbReference>
<dbReference type="InterPro" id="IPR012337">
    <property type="entry name" value="RNaseH-like_sf"/>
</dbReference>
<keyword evidence="2" id="KW-0540">Nuclease</keyword>
<feature type="domain" description="Exonuclease" evidence="1">
    <location>
        <begin position="13"/>
        <end position="183"/>
    </location>
</feature>
<keyword evidence="2" id="KW-0378">Hydrolase</keyword>
<dbReference type="GO" id="GO:0045004">
    <property type="term" value="P:DNA replication proofreading"/>
    <property type="evidence" value="ECO:0007669"/>
    <property type="project" value="TreeGrafter"/>
</dbReference>
<dbReference type="GO" id="GO:0003676">
    <property type="term" value="F:nucleic acid binding"/>
    <property type="evidence" value="ECO:0007669"/>
    <property type="project" value="InterPro"/>
</dbReference>
<dbReference type="CDD" id="cd06127">
    <property type="entry name" value="DEDDh"/>
    <property type="match status" value="1"/>
</dbReference>
<evidence type="ECO:0000313" key="3">
    <source>
        <dbReference type="Proteomes" id="UP000298735"/>
    </source>
</evidence>
<protein>
    <submittedName>
        <fullName evidence="2">Exonuclease domain-containing protein</fullName>
    </submittedName>
</protein>
<evidence type="ECO:0000259" key="1">
    <source>
        <dbReference type="SMART" id="SM00479"/>
    </source>
</evidence>
<dbReference type="PANTHER" id="PTHR30231:SF37">
    <property type="entry name" value="EXODEOXYRIBONUCLEASE 10"/>
    <property type="match status" value="1"/>
</dbReference>